<dbReference type="GO" id="GO:0016740">
    <property type="term" value="F:transferase activity"/>
    <property type="evidence" value="ECO:0007669"/>
    <property type="project" value="UniProtKB-KW"/>
</dbReference>
<evidence type="ECO:0000256" key="1">
    <source>
        <dbReference type="SAM" id="Phobius"/>
    </source>
</evidence>
<protein>
    <submittedName>
        <fullName evidence="3">Glycosyl transferase</fullName>
    </submittedName>
</protein>
<dbReference type="Gene3D" id="3.90.550.10">
    <property type="entry name" value="Spore Coat Polysaccharide Biosynthesis Protein SpsA, Chain A"/>
    <property type="match status" value="1"/>
</dbReference>
<dbReference type="AlphaFoldDB" id="A0A1U7GTV3"/>
<organism evidence="3 4">
    <name type="scientific">Fischerella major NIES-592</name>
    <dbReference type="NCBI Taxonomy" id="210994"/>
    <lineage>
        <taxon>Bacteria</taxon>
        <taxon>Bacillati</taxon>
        <taxon>Cyanobacteriota</taxon>
        <taxon>Cyanophyceae</taxon>
        <taxon>Nostocales</taxon>
        <taxon>Hapalosiphonaceae</taxon>
        <taxon>Fischerella</taxon>
    </lineage>
</organism>
<feature type="transmembrane region" description="Helical" evidence="1">
    <location>
        <begin position="211"/>
        <end position="229"/>
    </location>
</feature>
<evidence type="ECO:0000313" key="3">
    <source>
        <dbReference type="EMBL" id="OKH11302.1"/>
    </source>
</evidence>
<dbReference type="PANTHER" id="PTHR43630:SF2">
    <property type="entry name" value="GLYCOSYLTRANSFERASE"/>
    <property type="match status" value="1"/>
</dbReference>
<dbReference type="Pfam" id="PF00535">
    <property type="entry name" value="Glycos_transf_2"/>
    <property type="match status" value="1"/>
</dbReference>
<comment type="caution">
    <text evidence="3">The sequence shown here is derived from an EMBL/GenBank/DDBJ whole genome shotgun (WGS) entry which is preliminary data.</text>
</comment>
<name>A0A1U7GTV3_9CYAN</name>
<accession>A0A1U7GTV3</accession>
<dbReference type="EMBL" id="MRCA01000020">
    <property type="protein sequence ID" value="OKH11302.1"/>
    <property type="molecule type" value="Genomic_DNA"/>
</dbReference>
<evidence type="ECO:0000313" key="4">
    <source>
        <dbReference type="Proteomes" id="UP000186391"/>
    </source>
</evidence>
<proteinExistence type="predicted"/>
<dbReference type="OrthoDB" id="9815923at2"/>
<dbReference type="RefSeq" id="WP_073556937.1">
    <property type="nucleotide sequence ID" value="NZ_MRCA01000020.1"/>
</dbReference>
<reference evidence="3 4" key="1">
    <citation type="submission" date="2016-11" db="EMBL/GenBank/DDBJ databases">
        <title>Draft Genome Sequences of Nine Cyanobacterial Strains from Diverse Habitats.</title>
        <authorList>
            <person name="Zhu T."/>
            <person name="Hou S."/>
            <person name="Lu X."/>
            <person name="Hess W.R."/>
        </authorList>
    </citation>
    <scope>NUCLEOTIDE SEQUENCE [LARGE SCALE GENOMIC DNA]</scope>
    <source>
        <strain evidence="3 4">NIES-592</strain>
    </source>
</reference>
<dbReference type="CDD" id="cd02511">
    <property type="entry name" value="Beta4Glucosyltransferase"/>
    <property type="match status" value="1"/>
</dbReference>
<keyword evidence="3" id="KW-0808">Transferase</keyword>
<gene>
    <name evidence="3" type="ORF">NIES592_22310</name>
</gene>
<sequence>MSFPSIAEKITPLILTFNEAPNIDRTLKKLNWAKQIVVIDSYSTDETLEILHSYPQIQVFQKQFDSFANQCNYGLEKITSEWVLSLDADYVLTDELVNEIKALTAETEIDVYSVRFKYCVFGKPLRGTLLPPRKVLYRREKAIYKDDGHAHRVWVEGKSAMLSAYIYHDDRKPLNRWLWAQDRYMVIEAKKLLETPISELSLSDRIRKQKVLAPFIILVYCLIVKGCVLDGWHGWYYTFQRLLAEVLLSIHLIENEKLR</sequence>
<dbReference type="Proteomes" id="UP000186391">
    <property type="component" value="Unassembled WGS sequence"/>
</dbReference>
<keyword evidence="4" id="KW-1185">Reference proteome</keyword>
<evidence type="ECO:0000259" key="2">
    <source>
        <dbReference type="Pfam" id="PF00535"/>
    </source>
</evidence>
<dbReference type="InterPro" id="IPR029044">
    <property type="entry name" value="Nucleotide-diphossugar_trans"/>
</dbReference>
<dbReference type="InterPro" id="IPR001173">
    <property type="entry name" value="Glyco_trans_2-like"/>
</dbReference>
<dbReference type="PANTHER" id="PTHR43630">
    <property type="entry name" value="POLY-BETA-1,6-N-ACETYL-D-GLUCOSAMINE SYNTHASE"/>
    <property type="match status" value="1"/>
</dbReference>
<keyword evidence="1" id="KW-0472">Membrane</keyword>
<dbReference type="SUPFAM" id="SSF53448">
    <property type="entry name" value="Nucleotide-diphospho-sugar transferases"/>
    <property type="match status" value="1"/>
</dbReference>
<feature type="domain" description="Glycosyltransferase 2-like" evidence="2">
    <location>
        <begin position="14"/>
        <end position="119"/>
    </location>
</feature>
<keyword evidence="1" id="KW-1133">Transmembrane helix</keyword>
<keyword evidence="1" id="KW-0812">Transmembrane</keyword>